<organism evidence="2 3">
    <name type="scientific">Pestalotiopsis fici (strain W106-1 / CGMCC3.15140)</name>
    <dbReference type="NCBI Taxonomy" id="1229662"/>
    <lineage>
        <taxon>Eukaryota</taxon>
        <taxon>Fungi</taxon>
        <taxon>Dikarya</taxon>
        <taxon>Ascomycota</taxon>
        <taxon>Pezizomycotina</taxon>
        <taxon>Sordariomycetes</taxon>
        <taxon>Xylariomycetidae</taxon>
        <taxon>Amphisphaeriales</taxon>
        <taxon>Sporocadaceae</taxon>
        <taxon>Pestalotiopsis</taxon>
    </lineage>
</organism>
<dbReference type="OrthoDB" id="3673893at2759"/>
<name>W3XI47_PESFW</name>
<sequence length="369" mass="41736">MAADDQDRPWSFDVSSLMILISEDEEINYRLSQRSLVQCLVATPVVGLQSYLRNYNFLSETASLVYFLPYGVNAAQLGNMRLHHAIRYGKLLKDGTYTVLKIPAWDHSHSISATRRICPAHVLLVIWTMFTWIFLAGVLVFLNMVKGITWIGISTCTSFIGWSIILRLVEYLNIEHSPSDMSSVAEPNARDAAFIIGRANSAVVLEGSRRDIRDWTAQGPTYKSKPWGVSAVVWQAATRTGTVFMLLAIFCLVPNGSTMDQVAFIIINFLAQVNVVAGQRLNSRCYLSQLEQLDQYDMPTRTHVYAALITRYKELVDKNKDWVRALGILPQTDEWNEWKDLILSGSNRDPKELYKSLLHKPKAKTTNSP</sequence>
<dbReference type="eggNOG" id="ENOG502SNVE">
    <property type="taxonomic scope" value="Eukaryota"/>
</dbReference>
<dbReference type="GeneID" id="19268733"/>
<gene>
    <name evidence="2" type="ORF">PFICI_03720</name>
</gene>
<dbReference type="OMA" id="WIGISTC"/>
<dbReference type="EMBL" id="KI912110">
    <property type="protein sequence ID" value="ETS85695.1"/>
    <property type="molecule type" value="Genomic_DNA"/>
</dbReference>
<dbReference type="RefSeq" id="XP_007830492.1">
    <property type="nucleotide sequence ID" value="XM_007832301.1"/>
</dbReference>
<feature type="transmembrane region" description="Helical" evidence="1">
    <location>
        <begin position="122"/>
        <end position="142"/>
    </location>
</feature>
<evidence type="ECO:0000313" key="2">
    <source>
        <dbReference type="EMBL" id="ETS85695.1"/>
    </source>
</evidence>
<evidence type="ECO:0000313" key="3">
    <source>
        <dbReference type="Proteomes" id="UP000030651"/>
    </source>
</evidence>
<dbReference type="Proteomes" id="UP000030651">
    <property type="component" value="Unassembled WGS sequence"/>
</dbReference>
<dbReference type="HOGENOM" id="CLU_049203_0_0_1"/>
<reference evidence="3" key="1">
    <citation type="journal article" date="2015" name="BMC Genomics">
        <title>Genomic and transcriptomic analysis of the endophytic fungus Pestalotiopsis fici reveals its lifestyle and high potential for synthesis of natural products.</title>
        <authorList>
            <person name="Wang X."/>
            <person name="Zhang X."/>
            <person name="Liu L."/>
            <person name="Xiang M."/>
            <person name="Wang W."/>
            <person name="Sun X."/>
            <person name="Che Y."/>
            <person name="Guo L."/>
            <person name="Liu G."/>
            <person name="Guo L."/>
            <person name="Wang C."/>
            <person name="Yin W.B."/>
            <person name="Stadler M."/>
            <person name="Zhang X."/>
            <person name="Liu X."/>
        </authorList>
    </citation>
    <scope>NUCLEOTIDE SEQUENCE [LARGE SCALE GENOMIC DNA]</scope>
    <source>
        <strain evidence="3">W106-1 / CGMCC3.15140</strain>
    </source>
</reference>
<feature type="transmembrane region" description="Helical" evidence="1">
    <location>
        <begin position="148"/>
        <end position="169"/>
    </location>
</feature>
<protein>
    <submittedName>
        <fullName evidence="2">Uncharacterized protein</fullName>
    </submittedName>
</protein>
<accession>W3XI47</accession>
<dbReference type="InParanoid" id="W3XI47"/>
<dbReference type="AlphaFoldDB" id="W3XI47"/>
<dbReference type="KEGG" id="pfy:PFICI_03720"/>
<keyword evidence="3" id="KW-1185">Reference proteome</keyword>
<evidence type="ECO:0000256" key="1">
    <source>
        <dbReference type="SAM" id="Phobius"/>
    </source>
</evidence>
<keyword evidence="1" id="KW-0812">Transmembrane</keyword>
<proteinExistence type="predicted"/>
<keyword evidence="1" id="KW-0472">Membrane</keyword>
<keyword evidence="1" id="KW-1133">Transmembrane helix</keyword>